<dbReference type="GO" id="GO:0005524">
    <property type="term" value="F:ATP binding"/>
    <property type="evidence" value="ECO:0007669"/>
    <property type="project" value="UniProtKB-UniRule"/>
</dbReference>
<keyword evidence="10 12" id="KW-0460">Magnesium</keyword>
<dbReference type="GO" id="GO:0042245">
    <property type="term" value="P:RNA repair"/>
    <property type="evidence" value="ECO:0007669"/>
    <property type="project" value="UniProtKB-KW"/>
</dbReference>
<comment type="subunit">
    <text evidence="12">Monomer. Can also form homodimers and oligomers.</text>
</comment>
<dbReference type="GO" id="GO:0000287">
    <property type="term" value="F:magnesium ion binding"/>
    <property type="evidence" value="ECO:0007669"/>
    <property type="project" value="UniProtKB-UniRule"/>
</dbReference>
<feature type="binding site" evidence="12">
    <location>
        <position position="140"/>
    </location>
    <ligand>
        <name>ATP</name>
        <dbReference type="ChEBI" id="CHEBI:30616"/>
    </ligand>
</feature>
<evidence type="ECO:0000256" key="3">
    <source>
        <dbReference type="ARBA" id="ARBA00022694"/>
    </source>
</evidence>
<keyword evidence="7 12" id="KW-0692">RNA repair</keyword>
<evidence type="ECO:0000256" key="6">
    <source>
        <dbReference type="ARBA" id="ARBA00022741"/>
    </source>
</evidence>
<feature type="binding site" evidence="12">
    <location>
        <position position="23"/>
    </location>
    <ligand>
        <name>Mg(2+)</name>
        <dbReference type="ChEBI" id="CHEBI:18420"/>
    </ligand>
</feature>
<dbReference type="PIRSF" id="PIRSF000813">
    <property type="entry name" value="CCA_bact"/>
    <property type="match status" value="1"/>
</dbReference>
<keyword evidence="6 12" id="KW-0547">Nucleotide-binding</keyword>
<feature type="binding site" evidence="12">
    <location>
        <position position="8"/>
    </location>
    <ligand>
        <name>CTP</name>
        <dbReference type="ChEBI" id="CHEBI:37563"/>
    </ligand>
</feature>
<comment type="miscellaneous">
    <text evidence="12">A single active site specifically recognizes both ATP and CTP and is responsible for their addition.</text>
</comment>
<feature type="binding site" evidence="12">
    <location>
        <position position="11"/>
    </location>
    <ligand>
        <name>ATP</name>
        <dbReference type="ChEBI" id="CHEBI:30616"/>
    </ligand>
</feature>
<name>A0AA41W8P6_9GAMM</name>
<dbReference type="GO" id="GO:0004810">
    <property type="term" value="F:CCA tRNA nucleotidyltransferase activity"/>
    <property type="evidence" value="ECO:0007669"/>
    <property type="project" value="UniProtKB-UniRule"/>
</dbReference>
<dbReference type="InterPro" id="IPR003607">
    <property type="entry name" value="HD/PDEase_dom"/>
</dbReference>
<protein>
    <recommendedName>
        <fullName evidence="12">Multifunctional CCA protein</fullName>
    </recommendedName>
    <domain>
        <recommendedName>
            <fullName evidence="12">CCA-adding enzyme</fullName>
            <ecNumber evidence="12">2.7.7.72</ecNumber>
        </recommendedName>
        <alternativeName>
            <fullName evidence="12">CCA tRNA nucleotidyltransferase</fullName>
        </alternativeName>
        <alternativeName>
            <fullName evidence="12">tRNA CCA-pyrophosphorylase</fullName>
        </alternativeName>
        <alternativeName>
            <fullName evidence="12">tRNA adenylyl-/cytidylyl-transferase</fullName>
        </alternativeName>
        <alternativeName>
            <fullName evidence="12">tRNA nucleotidyltransferase</fullName>
        </alternativeName>
        <alternativeName>
            <fullName evidence="12">tRNA-NT</fullName>
        </alternativeName>
    </domain>
    <domain>
        <recommendedName>
            <fullName evidence="12">2'-nucleotidase</fullName>
            <ecNumber evidence="12">3.1.3.-</ecNumber>
        </recommendedName>
    </domain>
    <domain>
        <recommendedName>
            <fullName evidence="12">2',3'-cyclic phosphodiesterase</fullName>
            <ecNumber evidence="12">3.1.4.-</ecNumber>
        </recommendedName>
    </domain>
    <domain>
        <recommendedName>
            <fullName evidence="12">Phosphatase</fullName>
        </recommendedName>
    </domain>
</protein>
<evidence type="ECO:0000256" key="12">
    <source>
        <dbReference type="HAMAP-Rule" id="MF_01261"/>
    </source>
</evidence>
<dbReference type="CDD" id="cd05398">
    <property type="entry name" value="NT_ClassII-CCAase"/>
    <property type="match status" value="1"/>
</dbReference>
<feature type="binding site" evidence="12">
    <location>
        <position position="11"/>
    </location>
    <ligand>
        <name>CTP</name>
        <dbReference type="ChEBI" id="CHEBI:37563"/>
    </ligand>
</feature>
<evidence type="ECO:0000256" key="10">
    <source>
        <dbReference type="ARBA" id="ARBA00022842"/>
    </source>
</evidence>
<dbReference type="InterPro" id="IPR012006">
    <property type="entry name" value="CCA_bact"/>
</dbReference>
<dbReference type="GO" id="GO:0001680">
    <property type="term" value="P:tRNA 3'-terminal CCA addition"/>
    <property type="evidence" value="ECO:0007669"/>
    <property type="project" value="UniProtKB-UniRule"/>
</dbReference>
<keyword evidence="8 12" id="KW-0378">Hydrolase</keyword>
<feature type="binding site" evidence="12">
    <location>
        <position position="91"/>
    </location>
    <ligand>
        <name>CTP</name>
        <dbReference type="ChEBI" id="CHEBI:37563"/>
    </ligand>
</feature>
<dbReference type="InterPro" id="IPR002646">
    <property type="entry name" value="PolA_pol_head_dom"/>
</dbReference>
<comment type="catalytic activity">
    <reaction evidence="12">
        <text>a tRNA precursor + 2 CTP + ATP = a tRNA with a 3' CCA end + 3 diphosphate</text>
        <dbReference type="Rhea" id="RHEA:14433"/>
        <dbReference type="Rhea" id="RHEA-COMP:10465"/>
        <dbReference type="Rhea" id="RHEA-COMP:10468"/>
        <dbReference type="ChEBI" id="CHEBI:30616"/>
        <dbReference type="ChEBI" id="CHEBI:33019"/>
        <dbReference type="ChEBI" id="CHEBI:37563"/>
        <dbReference type="ChEBI" id="CHEBI:74896"/>
        <dbReference type="ChEBI" id="CHEBI:83071"/>
        <dbReference type="EC" id="2.7.7.72"/>
    </reaction>
</comment>
<dbReference type="PANTHER" id="PTHR47545">
    <property type="entry name" value="MULTIFUNCTIONAL CCA PROTEIN"/>
    <property type="match status" value="1"/>
</dbReference>
<dbReference type="PROSITE" id="PS51831">
    <property type="entry name" value="HD"/>
    <property type="match status" value="1"/>
</dbReference>
<dbReference type="AlphaFoldDB" id="A0AA41W8P6"/>
<comment type="caution">
    <text evidence="14">The sequence shown here is derived from an EMBL/GenBank/DDBJ whole genome shotgun (WGS) entry which is preliminary data.</text>
</comment>
<dbReference type="HAMAP" id="MF_01261">
    <property type="entry name" value="CCA_bact_type1"/>
    <property type="match status" value="1"/>
</dbReference>
<feature type="binding site" evidence="12">
    <location>
        <position position="137"/>
    </location>
    <ligand>
        <name>ATP</name>
        <dbReference type="ChEBI" id="CHEBI:30616"/>
    </ligand>
</feature>
<evidence type="ECO:0000256" key="1">
    <source>
        <dbReference type="ARBA" id="ARBA00022596"/>
    </source>
</evidence>
<dbReference type="SUPFAM" id="SSF81891">
    <property type="entry name" value="Poly A polymerase C-terminal region-like"/>
    <property type="match status" value="1"/>
</dbReference>
<evidence type="ECO:0000256" key="7">
    <source>
        <dbReference type="ARBA" id="ARBA00022800"/>
    </source>
</evidence>
<evidence type="ECO:0000256" key="9">
    <source>
        <dbReference type="ARBA" id="ARBA00022840"/>
    </source>
</evidence>
<reference evidence="14 15" key="1">
    <citation type="journal article" date="2013" name="Antonie Van Leeuwenhoek">
        <title>Echinimonas agarilytica gen. nov., sp. nov., a new gammaproteobacterium isolated from the sea urchin Strongylocentrotus intermedius.</title>
        <authorList>
            <person name="Nedashkovskaya O.I."/>
            <person name="Stenkova A.M."/>
            <person name="Zhukova N.V."/>
            <person name="Van Trappen S."/>
            <person name="Lee J.S."/>
            <person name="Kim S.B."/>
        </authorList>
    </citation>
    <scope>NUCLEOTIDE SEQUENCE [LARGE SCALE GENOMIC DNA]</scope>
    <source>
        <strain evidence="14 15">KMM 6351</strain>
    </source>
</reference>
<dbReference type="Gene3D" id="1.10.3090.10">
    <property type="entry name" value="cca-adding enzyme, domain 2"/>
    <property type="match status" value="1"/>
</dbReference>
<feature type="binding site" evidence="12">
    <location>
        <position position="21"/>
    </location>
    <ligand>
        <name>Mg(2+)</name>
        <dbReference type="ChEBI" id="CHEBI:18420"/>
    </ligand>
</feature>
<keyword evidence="12" id="KW-0511">Multifunctional enzyme</keyword>
<evidence type="ECO:0000256" key="11">
    <source>
        <dbReference type="ARBA" id="ARBA00022884"/>
    </source>
</evidence>
<feature type="binding site" evidence="12">
    <location>
        <position position="140"/>
    </location>
    <ligand>
        <name>CTP</name>
        <dbReference type="ChEBI" id="CHEBI:37563"/>
    </ligand>
</feature>
<dbReference type="Pfam" id="PF12627">
    <property type="entry name" value="PolyA_pol_RNAbd"/>
    <property type="match status" value="1"/>
</dbReference>
<comment type="catalytic activity">
    <reaction evidence="12">
        <text>a tRNA with a 3' CCA end + 2 CTP + ATP = a tRNA with a 3' CCACCA end + 3 diphosphate</text>
        <dbReference type="Rhea" id="RHEA:76235"/>
        <dbReference type="Rhea" id="RHEA-COMP:10468"/>
        <dbReference type="Rhea" id="RHEA-COMP:18655"/>
        <dbReference type="ChEBI" id="CHEBI:30616"/>
        <dbReference type="ChEBI" id="CHEBI:33019"/>
        <dbReference type="ChEBI" id="CHEBI:37563"/>
        <dbReference type="ChEBI" id="CHEBI:83071"/>
        <dbReference type="ChEBI" id="CHEBI:195187"/>
    </reaction>
</comment>
<keyword evidence="15" id="KW-1185">Reference proteome</keyword>
<dbReference type="GO" id="GO:0004112">
    <property type="term" value="F:cyclic-nucleotide phosphodiesterase activity"/>
    <property type="evidence" value="ECO:0007669"/>
    <property type="project" value="UniProtKB-UniRule"/>
</dbReference>
<dbReference type="EMBL" id="JAMQGP010000006">
    <property type="protein sequence ID" value="MCM2680376.1"/>
    <property type="molecule type" value="Genomic_DNA"/>
</dbReference>
<keyword evidence="1 12" id="KW-0533">Nickel</keyword>
<comment type="function">
    <text evidence="12">Catalyzes the addition and repair of the essential 3'-terminal CCA sequence in tRNAs without using a nucleic acid template. Adds these three nucleotides in the order of C, C, and A to the tRNA nucleotide-73, using CTP and ATP as substrates and producing inorganic pyrophosphate. tRNA 3'-terminal CCA addition is required both for tRNA processing and repair. Also involved in tRNA surveillance by mediating tandem CCA addition to generate a CCACCA at the 3' terminus of unstable tRNAs. While stable tRNAs receive only 3'-terminal CCA, unstable tRNAs are marked with CCACCA and rapidly degraded.</text>
</comment>
<dbReference type="InterPro" id="IPR050124">
    <property type="entry name" value="tRNA_CCA-adding_enzyme"/>
</dbReference>
<dbReference type="InterPro" id="IPR006674">
    <property type="entry name" value="HD_domain"/>
</dbReference>
<dbReference type="Gene3D" id="3.30.460.10">
    <property type="entry name" value="Beta Polymerase, domain 2"/>
    <property type="match status" value="1"/>
</dbReference>
<comment type="similarity">
    <text evidence="12">Belongs to the tRNA nucleotidyltransferase/poly(A) polymerase family. Bacterial CCA-adding enzyme type 1 subfamily.</text>
</comment>
<comment type="domain">
    <text evidence="12">Comprises two domains: an N-terminal domain containing the nucleotidyltransferase activity and a C-terminal HD domain associated with both phosphodiesterase and phosphatase activities.</text>
</comment>
<feature type="binding site" evidence="12">
    <location>
        <position position="137"/>
    </location>
    <ligand>
        <name>CTP</name>
        <dbReference type="ChEBI" id="CHEBI:37563"/>
    </ligand>
</feature>
<evidence type="ECO:0000256" key="2">
    <source>
        <dbReference type="ARBA" id="ARBA00022679"/>
    </source>
</evidence>
<dbReference type="InterPro" id="IPR032828">
    <property type="entry name" value="PolyA_RNA-bd"/>
</dbReference>
<dbReference type="EC" id="2.7.7.72" evidence="12"/>
<dbReference type="RefSeq" id="WP_251261809.1">
    <property type="nucleotide sequence ID" value="NZ_JAMQGP010000006.1"/>
</dbReference>
<comment type="cofactor">
    <cofactor evidence="12">
        <name>Mg(2+)</name>
        <dbReference type="ChEBI" id="CHEBI:18420"/>
    </cofactor>
    <text evidence="12">Magnesium is required for nucleotidyltransferase activity.</text>
</comment>
<comment type="cofactor">
    <cofactor evidence="12">
        <name>Ni(2+)</name>
        <dbReference type="ChEBI" id="CHEBI:49786"/>
    </cofactor>
    <text evidence="12">Nickel for phosphatase activity.</text>
</comment>
<evidence type="ECO:0000313" key="14">
    <source>
        <dbReference type="EMBL" id="MCM2680376.1"/>
    </source>
</evidence>
<feature type="binding site" evidence="12">
    <location>
        <position position="8"/>
    </location>
    <ligand>
        <name>ATP</name>
        <dbReference type="ChEBI" id="CHEBI:30616"/>
    </ligand>
</feature>
<dbReference type="Pfam" id="PF01966">
    <property type="entry name" value="HD"/>
    <property type="match status" value="1"/>
</dbReference>
<dbReference type="EC" id="3.1.3.-" evidence="12"/>
<keyword evidence="9 12" id="KW-0067">ATP-binding</keyword>
<keyword evidence="5 12" id="KW-0479">Metal-binding</keyword>
<evidence type="ECO:0000256" key="8">
    <source>
        <dbReference type="ARBA" id="ARBA00022801"/>
    </source>
</evidence>
<keyword evidence="11 12" id="KW-0694">RNA-binding</keyword>
<dbReference type="SUPFAM" id="SSF81301">
    <property type="entry name" value="Nucleotidyltransferase"/>
    <property type="match status" value="1"/>
</dbReference>
<organism evidence="14 15">
    <name type="scientific">Echinimonas agarilytica</name>
    <dbReference type="NCBI Taxonomy" id="1215918"/>
    <lineage>
        <taxon>Bacteria</taxon>
        <taxon>Pseudomonadati</taxon>
        <taxon>Pseudomonadota</taxon>
        <taxon>Gammaproteobacteria</taxon>
        <taxon>Alteromonadales</taxon>
        <taxon>Echinimonadaceae</taxon>
        <taxon>Echinimonas</taxon>
    </lineage>
</organism>
<dbReference type="GO" id="GO:0000049">
    <property type="term" value="F:tRNA binding"/>
    <property type="evidence" value="ECO:0007669"/>
    <property type="project" value="UniProtKB-UniRule"/>
</dbReference>
<proteinExistence type="inferred from homology"/>
<evidence type="ECO:0000313" key="15">
    <source>
        <dbReference type="Proteomes" id="UP001165393"/>
    </source>
</evidence>
<dbReference type="GO" id="GO:0016791">
    <property type="term" value="F:phosphatase activity"/>
    <property type="evidence" value="ECO:0007669"/>
    <property type="project" value="UniProtKB-UniRule"/>
</dbReference>
<feature type="domain" description="HD" evidence="13">
    <location>
        <begin position="228"/>
        <end position="329"/>
    </location>
</feature>
<keyword evidence="3 12" id="KW-0819">tRNA processing</keyword>
<feature type="binding site" evidence="12">
    <location>
        <position position="91"/>
    </location>
    <ligand>
        <name>ATP</name>
        <dbReference type="ChEBI" id="CHEBI:30616"/>
    </ligand>
</feature>
<dbReference type="PANTHER" id="PTHR47545:SF1">
    <property type="entry name" value="MULTIFUNCTIONAL CCA PROTEIN"/>
    <property type="match status" value="1"/>
</dbReference>
<dbReference type="CDD" id="cd00077">
    <property type="entry name" value="HDc"/>
    <property type="match status" value="1"/>
</dbReference>
<keyword evidence="4 12" id="KW-0548">Nucleotidyltransferase</keyword>
<dbReference type="Proteomes" id="UP001165393">
    <property type="component" value="Unassembled WGS sequence"/>
</dbReference>
<evidence type="ECO:0000259" key="13">
    <source>
        <dbReference type="PROSITE" id="PS51831"/>
    </source>
</evidence>
<sequence length="414" mass="47226">MQIYLVGGAVRDKLLNYPYHDSDWVVVGATPEDMLSQGYQQVGKDFPVFLHPKTHDEHALARTERKSGHGYTGFEVHASPDVTLEQDLQRRDLTINAMAMADDGTIIDPYNGQVDLEQRVLRHVSDAFVEDPLRVLRVARFAARYHQYGFSIAPETLTLMQQLAHSGELGHLTAERVWNETQRSLEGKYPHVYFDVLRQCDALKVLFPELDALYGVPNPARWHPEIDTGVHVMMVLEQAAKLTPLSSVRFAALVHDLGKAITDSSKWPSHHGHEMLGLPLINDICDRFKLPNDHRELALLVGELHGKVHRCYELRADTVVKMLNQCDAWRKPERYDLFLTACEADHRGRLNFEDIPYHQGQYLRECYRAAHAVDVQEIIAEGIKGPAIREALTTRRVVAVQRIKDQWQDNKQPA</sequence>
<dbReference type="EC" id="3.1.4.-" evidence="12"/>
<evidence type="ECO:0000256" key="5">
    <source>
        <dbReference type="ARBA" id="ARBA00022723"/>
    </source>
</evidence>
<gene>
    <name evidence="12" type="primary">cca</name>
    <name evidence="14" type="ORF">NAF29_11935</name>
</gene>
<dbReference type="InterPro" id="IPR043519">
    <property type="entry name" value="NT_sf"/>
</dbReference>
<accession>A0AA41W8P6</accession>
<keyword evidence="2 12" id="KW-0808">Transferase</keyword>
<evidence type="ECO:0000256" key="4">
    <source>
        <dbReference type="ARBA" id="ARBA00022695"/>
    </source>
</evidence>
<dbReference type="NCBIfam" id="NF008137">
    <property type="entry name" value="PRK10885.1"/>
    <property type="match status" value="1"/>
</dbReference>
<dbReference type="Pfam" id="PF01743">
    <property type="entry name" value="PolyA_pol"/>
    <property type="match status" value="1"/>
</dbReference>
<dbReference type="HAMAP" id="MF_01262">
    <property type="entry name" value="CCA_bact_type2"/>
    <property type="match status" value="1"/>
</dbReference>